<protein>
    <recommendedName>
        <fullName evidence="3">Reverse transcriptase domain-containing protein</fullName>
    </recommendedName>
</protein>
<reference key="2">
    <citation type="submission" date="2011-10" db="EMBL/GenBank/DDBJ databases">
        <title>The genome and transcriptome sequence of Clonorchis sinensis provide insights into the carcinogenic liver fluke.</title>
        <authorList>
            <person name="Wang X."/>
            <person name="Huang Y."/>
            <person name="Chen W."/>
            <person name="Liu H."/>
            <person name="Guo L."/>
            <person name="Chen Y."/>
            <person name="Luo F."/>
            <person name="Zhou W."/>
            <person name="Sun J."/>
            <person name="Mao Q."/>
            <person name="Liang P."/>
            <person name="Zhou C."/>
            <person name="Tian Y."/>
            <person name="Men J."/>
            <person name="Lv X."/>
            <person name="Huang L."/>
            <person name="Zhou J."/>
            <person name="Hu Y."/>
            <person name="Li R."/>
            <person name="Zhang F."/>
            <person name="Lei H."/>
            <person name="Li X."/>
            <person name="Hu X."/>
            <person name="Liang C."/>
            <person name="Xu J."/>
            <person name="Wu Z."/>
            <person name="Yu X."/>
        </authorList>
    </citation>
    <scope>NUCLEOTIDE SEQUENCE</scope>
    <source>
        <strain>Henan</strain>
    </source>
</reference>
<accession>G7YPG4</accession>
<feature type="non-terminal residue" evidence="1">
    <location>
        <position position="1"/>
    </location>
</feature>
<evidence type="ECO:0000313" key="2">
    <source>
        <dbReference type="Proteomes" id="UP000008909"/>
    </source>
</evidence>
<evidence type="ECO:0008006" key="3">
    <source>
        <dbReference type="Google" id="ProtNLM"/>
    </source>
</evidence>
<organism evidence="1 2">
    <name type="scientific">Clonorchis sinensis</name>
    <name type="common">Chinese liver fluke</name>
    <dbReference type="NCBI Taxonomy" id="79923"/>
    <lineage>
        <taxon>Eukaryota</taxon>
        <taxon>Metazoa</taxon>
        <taxon>Spiralia</taxon>
        <taxon>Lophotrochozoa</taxon>
        <taxon>Platyhelminthes</taxon>
        <taxon>Trematoda</taxon>
        <taxon>Digenea</taxon>
        <taxon>Opisthorchiida</taxon>
        <taxon>Opisthorchiata</taxon>
        <taxon>Opisthorchiidae</taxon>
        <taxon>Clonorchis</taxon>
    </lineage>
</organism>
<dbReference type="Proteomes" id="UP000008909">
    <property type="component" value="Unassembled WGS sequence"/>
</dbReference>
<name>G7YPG4_CLOSI</name>
<reference evidence="1" key="1">
    <citation type="journal article" date="2011" name="Genome Biol.">
        <title>The draft genome of the carcinogenic human liver fluke Clonorchis sinensis.</title>
        <authorList>
            <person name="Wang X."/>
            <person name="Chen W."/>
            <person name="Huang Y."/>
            <person name="Sun J."/>
            <person name="Men J."/>
            <person name="Liu H."/>
            <person name="Luo F."/>
            <person name="Guo L."/>
            <person name="Lv X."/>
            <person name="Deng C."/>
            <person name="Zhou C."/>
            <person name="Fan Y."/>
            <person name="Li X."/>
            <person name="Huang L."/>
            <person name="Hu Y."/>
            <person name="Liang C."/>
            <person name="Hu X."/>
            <person name="Xu J."/>
            <person name="Yu X."/>
        </authorList>
    </citation>
    <scope>NUCLEOTIDE SEQUENCE [LARGE SCALE GENOMIC DNA]</scope>
    <source>
        <strain evidence="1">Henan</strain>
    </source>
</reference>
<dbReference type="EMBL" id="DF143930">
    <property type="protein sequence ID" value="GAA54845.1"/>
    <property type="molecule type" value="Genomic_DNA"/>
</dbReference>
<keyword evidence="2" id="KW-1185">Reference proteome</keyword>
<gene>
    <name evidence="1" type="ORF">CLF_105831</name>
</gene>
<sequence>REDGMPKRYAYRRPTILKFLDFKNAFDSVDLLVLFNALALHVMPQKFVYIVRCLKSYNCGIDIHFKQHAFESVSVSHKISHRPYLTFRCHGNRNQNTIMKGGRNLCITVFSRPITNLPVGICSGPSVCPKKDRSNPNSLNSYCYDMGSLGELRITIVWKKDESKTTLTKAIQHTHDQAREAINRSCDKYTWATQRRYTDVLRYARVITEHRLRSYYSLSAVSVRTGITTRLIGHTKQTRCEHPQKLVNRLVIDIMELNAPKGHGMLRSG</sequence>
<evidence type="ECO:0000313" key="1">
    <source>
        <dbReference type="EMBL" id="GAA54845.1"/>
    </source>
</evidence>
<dbReference type="AlphaFoldDB" id="G7YPG4"/>
<proteinExistence type="predicted"/>